<comment type="caution">
    <text evidence="1">The sequence shown here is derived from an EMBL/GenBank/DDBJ whole genome shotgun (WGS) entry which is preliminary data.</text>
</comment>
<dbReference type="RefSeq" id="WP_184228752.1">
    <property type="nucleotide sequence ID" value="NZ_JACHDE010000030.1"/>
</dbReference>
<reference evidence="1 2" key="1">
    <citation type="submission" date="2020-08" db="EMBL/GenBank/DDBJ databases">
        <title>Genomic Encyclopedia of Type Strains, Phase IV (KMG-V): Genome sequencing to study the core and pangenomes of soil and plant-associated prokaryotes.</title>
        <authorList>
            <person name="Whitman W."/>
        </authorList>
    </citation>
    <scope>NUCLEOTIDE SEQUENCE [LARGE SCALE GENOMIC DNA]</scope>
    <source>
        <strain evidence="1 2">JPY162</strain>
    </source>
</reference>
<name>A0A7W8P7L4_9BURK</name>
<evidence type="ECO:0000313" key="1">
    <source>
        <dbReference type="EMBL" id="MBB5405270.1"/>
    </source>
</evidence>
<gene>
    <name evidence="1" type="ORF">HDG41_007366</name>
</gene>
<proteinExistence type="predicted"/>
<dbReference type="AlphaFoldDB" id="A0A7W8P7L4"/>
<organism evidence="1 2">
    <name type="scientific">Paraburkholderia youngii</name>
    <dbReference type="NCBI Taxonomy" id="2782701"/>
    <lineage>
        <taxon>Bacteria</taxon>
        <taxon>Pseudomonadati</taxon>
        <taxon>Pseudomonadota</taxon>
        <taxon>Betaproteobacteria</taxon>
        <taxon>Burkholderiales</taxon>
        <taxon>Burkholderiaceae</taxon>
        <taxon>Paraburkholderia</taxon>
    </lineage>
</organism>
<protein>
    <submittedName>
        <fullName evidence="1">Uncharacterized protein</fullName>
    </submittedName>
</protein>
<dbReference type="EMBL" id="JACHDE010000030">
    <property type="protein sequence ID" value="MBB5405270.1"/>
    <property type="molecule type" value="Genomic_DNA"/>
</dbReference>
<sequence length="56" mass="5908">MDVRQADGVARAAADLDSRAECWLRAAITLSSLIGCRALANLLAAIPDSNDDFGVF</sequence>
<dbReference type="Proteomes" id="UP000592820">
    <property type="component" value="Unassembled WGS sequence"/>
</dbReference>
<evidence type="ECO:0000313" key="2">
    <source>
        <dbReference type="Proteomes" id="UP000592820"/>
    </source>
</evidence>
<accession>A0A7W8P7L4</accession>